<dbReference type="OrthoDB" id="7304957at2"/>
<evidence type="ECO:0008006" key="4">
    <source>
        <dbReference type="Google" id="ProtNLM"/>
    </source>
</evidence>
<dbReference type="RefSeq" id="WP_099542132.1">
    <property type="nucleotide sequence ID" value="NZ_PEBQ01000181.1"/>
</dbReference>
<name>A0A2G4R8S2_9PROT</name>
<evidence type="ECO:0000256" key="1">
    <source>
        <dbReference type="SAM" id="MobiDB-lite"/>
    </source>
</evidence>
<sequence>MILNRRTALALSLVIASALTGCSEEQGSGADQEIFIHTSPEGGHCLLGNKRGSWEVYQAPEHINITRAREDLEIKCANYHGWSGEAKIPAHPSARGVADAVGSLQIDAVDSVFMEYPKSIVITMRPPVYDTSGGNDSGGITLDSLMNLQKRKENEPLADRPATPIQKEEPKVQKKSRSHSLSKAKSSKHCEPSNLPPGMIPAKQD</sequence>
<evidence type="ECO:0000313" key="3">
    <source>
        <dbReference type="Proteomes" id="UP000228751"/>
    </source>
</evidence>
<feature type="region of interest" description="Disordered" evidence="1">
    <location>
        <begin position="151"/>
        <end position="205"/>
    </location>
</feature>
<evidence type="ECO:0000313" key="2">
    <source>
        <dbReference type="EMBL" id="PHY92900.1"/>
    </source>
</evidence>
<keyword evidence="3" id="KW-1185">Reference proteome</keyword>
<accession>A0A2G4R8S2</accession>
<dbReference type="Proteomes" id="UP000228751">
    <property type="component" value="Unassembled WGS sequence"/>
</dbReference>
<organism evidence="2 3">
    <name type="scientific">Acetobacter pomorum</name>
    <dbReference type="NCBI Taxonomy" id="65959"/>
    <lineage>
        <taxon>Bacteria</taxon>
        <taxon>Pseudomonadati</taxon>
        <taxon>Pseudomonadota</taxon>
        <taxon>Alphaproteobacteria</taxon>
        <taxon>Acetobacterales</taxon>
        <taxon>Acetobacteraceae</taxon>
        <taxon>Acetobacter</taxon>
    </lineage>
</organism>
<gene>
    <name evidence="2" type="ORF">CSR02_14400</name>
</gene>
<protein>
    <recommendedName>
        <fullName evidence="4">Lipoprotein</fullName>
    </recommendedName>
</protein>
<dbReference type="EMBL" id="PEBQ01000181">
    <property type="protein sequence ID" value="PHY92900.1"/>
    <property type="molecule type" value="Genomic_DNA"/>
</dbReference>
<dbReference type="PROSITE" id="PS51257">
    <property type="entry name" value="PROKAR_LIPOPROTEIN"/>
    <property type="match status" value="1"/>
</dbReference>
<comment type="caution">
    <text evidence="2">The sequence shown here is derived from an EMBL/GenBank/DDBJ whole genome shotgun (WGS) entry which is preliminary data.</text>
</comment>
<feature type="compositionally biased region" description="Basic residues" evidence="1">
    <location>
        <begin position="173"/>
        <end position="187"/>
    </location>
</feature>
<dbReference type="AlphaFoldDB" id="A0A2G4R8S2"/>
<proteinExistence type="predicted"/>
<reference evidence="2 3" key="1">
    <citation type="submission" date="2017-10" db="EMBL/GenBank/DDBJ databases">
        <title>Genomic analysis of the genus Acetobacter.</title>
        <authorList>
            <person name="Kim K.H."/>
            <person name="Chun B.H."/>
            <person name="Son A.R."/>
            <person name="Jeon C.O."/>
        </authorList>
    </citation>
    <scope>NUCLEOTIDE SEQUENCE [LARGE SCALE GENOMIC DNA]</scope>
    <source>
        <strain evidence="2 3">LHT 2458</strain>
    </source>
</reference>